<protein>
    <recommendedName>
        <fullName evidence="4">Transmembrane protein</fullName>
    </recommendedName>
</protein>
<dbReference type="OrthoDB" id="86981at2759"/>
<dbReference type="EMBL" id="JNBS01004285">
    <property type="protein sequence ID" value="OQR83688.1"/>
    <property type="molecule type" value="Genomic_DNA"/>
</dbReference>
<dbReference type="AlphaFoldDB" id="A0A1V9YDA0"/>
<organism evidence="2 3">
    <name type="scientific">Thraustotheca clavata</name>
    <dbReference type="NCBI Taxonomy" id="74557"/>
    <lineage>
        <taxon>Eukaryota</taxon>
        <taxon>Sar</taxon>
        <taxon>Stramenopiles</taxon>
        <taxon>Oomycota</taxon>
        <taxon>Saprolegniomycetes</taxon>
        <taxon>Saprolegniales</taxon>
        <taxon>Achlyaceae</taxon>
        <taxon>Thraustotheca</taxon>
    </lineage>
</organism>
<reference evidence="2 3" key="1">
    <citation type="journal article" date="2014" name="Genome Biol. Evol.">
        <title>The secreted proteins of Achlya hypogyna and Thraustotheca clavata identify the ancestral oomycete secretome and reveal gene acquisitions by horizontal gene transfer.</title>
        <authorList>
            <person name="Misner I."/>
            <person name="Blouin N."/>
            <person name="Leonard G."/>
            <person name="Richards T.A."/>
            <person name="Lane C.E."/>
        </authorList>
    </citation>
    <scope>NUCLEOTIDE SEQUENCE [LARGE SCALE GENOMIC DNA]</scope>
    <source>
        <strain evidence="2 3">ATCC 34112</strain>
    </source>
</reference>
<feature type="transmembrane region" description="Helical" evidence="1">
    <location>
        <begin position="110"/>
        <end position="127"/>
    </location>
</feature>
<name>A0A1V9YDA0_9STRA</name>
<comment type="caution">
    <text evidence="2">The sequence shown here is derived from an EMBL/GenBank/DDBJ whole genome shotgun (WGS) entry which is preliminary data.</text>
</comment>
<keyword evidence="3" id="KW-1185">Reference proteome</keyword>
<dbReference type="Proteomes" id="UP000243217">
    <property type="component" value="Unassembled WGS sequence"/>
</dbReference>
<feature type="transmembrane region" description="Helical" evidence="1">
    <location>
        <begin position="133"/>
        <end position="150"/>
    </location>
</feature>
<proteinExistence type="predicted"/>
<evidence type="ECO:0000256" key="1">
    <source>
        <dbReference type="SAM" id="Phobius"/>
    </source>
</evidence>
<keyword evidence="1" id="KW-0812">Transmembrane</keyword>
<feature type="transmembrane region" description="Helical" evidence="1">
    <location>
        <begin position="80"/>
        <end position="103"/>
    </location>
</feature>
<evidence type="ECO:0000313" key="2">
    <source>
        <dbReference type="EMBL" id="OQR83688.1"/>
    </source>
</evidence>
<keyword evidence="1" id="KW-1133">Transmembrane helix</keyword>
<gene>
    <name evidence="2" type="ORF">THRCLA_10920</name>
</gene>
<feature type="non-terminal residue" evidence="2">
    <location>
        <position position="223"/>
    </location>
</feature>
<keyword evidence="1" id="KW-0472">Membrane</keyword>
<evidence type="ECO:0008006" key="4">
    <source>
        <dbReference type="Google" id="ProtNLM"/>
    </source>
</evidence>
<accession>A0A1V9YDA0</accession>
<sequence length="223" mass="24857">MQYGRFLNDSSWHFLFQPLLTADAWSFYGWSMFIDWAMGVREVVSLEGDEGTFAFISNQYSIEAYSTSGGNLHVLNSTILMAYLVLYSSIVLTGLLALGTVYIFHQPAKVYPINLIAFSRIAGSVWIGRPMLFVRGCTALAILGSCNVVLTQARNWTWFVSNPRGVLEVATLASEATWIVYNIQDALQFAFPKITPIYAPYAVVLAWTLQFALETLQPVQPSG</sequence>
<evidence type="ECO:0000313" key="3">
    <source>
        <dbReference type="Proteomes" id="UP000243217"/>
    </source>
</evidence>
<feature type="transmembrane region" description="Helical" evidence="1">
    <location>
        <begin position="12"/>
        <end position="30"/>
    </location>
</feature>